<keyword evidence="9" id="KW-1185">Reference proteome</keyword>
<evidence type="ECO:0000313" key="9">
    <source>
        <dbReference type="Proteomes" id="UP001602013"/>
    </source>
</evidence>
<dbReference type="SUPFAM" id="SSF54001">
    <property type="entry name" value="Cysteine proteinases"/>
    <property type="match status" value="1"/>
</dbReference>
<name>A0ABW6T3H9_9ACTN</name>
<evidence type="ECO:0000256" key="3">
    <source>
        <dbReference type="ARBA" id="ARBA00022801"/>
    </source>
</evidence>
<dbReference type="Gene3D" id="1.20.120.330">
    <property type="entry name" value="Nucleotidyltransferases domain 2"/>
    <property type="match status" value="1"/>
</dbReference>
<evidence type="ECO:0000313" key="8">
    <source>
        <dbReference type="EMBL" id="MFF3671063.1"/>
    </source>
</evidence>
<feature type="domain" description="NlpC/P60" evidence="7">
    <location>
        <begin position="267"/>
        <end position="388"/>
    </location>
</feature>
<dbReference type="PROSITE" id="PS51935">
    <property type="entry name" value="NLPC_P60"/>
    <property type="match status" value="1"/>
</dbReference>
<comment type="similarity">
    <text evidence="1">Belongs to the peptidase C40 family.</text>
</comment>
<dbReference type="InterPro" id="IPR038765">
    <property type="entry name" value="Papain-like_cys_pep_sf"/>
</dbReference>
<dbReference type="Pfam" id="PF00877">
    <property type="entry name" value="NLPC_P60"/>
    <property type="match status" value="1"/>
</dbReference>
<dbReference type="Proteomes" id="UP001602013">
    <property type="component" value="Unassembled WGS sequence"/>
</dbReference>
<reference evidence="8 9" key="1">
    <citation type="submission" date="2024-10" db="EMBL/GenBank/DDBJ databases">
        <title>The Natural Products Discovery Center: Release of the First 8490 Sequenced Strains for Exploring Actinobacteria Biosynthetic Diversity.</title>
        <authorList>
            <person name="Kalkreuter E."/>
            <person name="Kautsar S.A."/>
            <person name="Yang D."/>
            <person name="Bader C.D."/>
            <person name="Teijaro C.N."/>
            <person name="Fluegel L."/>
            <person name="Davis C.M."/>
            <person name="Simpson J.R."/>
            <person name="Lauterbach L."/>
            <person name="Steele A.D."/>
            <person name="Gui C."/>
            <person name="Meng S."/>
            <person name="Li G."/>
            <person name="Viehrig K."/>
            <person name="Ye F."/>
            <person name="Su P."/>
            <person name="Kiefer A.F."/>
            <person name="Nichols A."/>
            <person name="Cepeda A.J."/>
            <person name="Yan W."/>
            <person name="Fan B."/>
            <person name="Jiang Y."/>
            <person name="Adhikari A."/>
            <person name="Zheng C.-J."/>
            <person name="Schuster L."/>
            <person name="Cowan T.M."/>
            <person name="Smanski M.J."/>
            <person name="Chevrette M.G."/>
            <person name="De Carvalho L.P.S."/>
            <person name="Shen B."/>
        </authorList>
    </citation>
    <scope>NUCLEOTIDE SEQUENCE [LARGE SCALE GENOMIC DNA]</scope>
    <source>
        <strain evidence="8 9">NPDC002173</strain>
    </source>
</reference>
<dbReference type="InterPro" id="IPR051794">
    <property type="entry name" value="PG_Endopeptidase_C40"/>
</dbReference>
<sequence length="388" mass="41540">MPLRIASGHVAGLTCGLILTLATPAGADPGQPAGKISDAREQVSARAKELGRAQADYAAAKARLAELNAEVERLVEAYNGRLVMLRSAEGAYNQVSQRLNQARTEVEEARKPVAAVAAQRYANNMGVGDMGLAMMTGGDGFEGFMRRAGVLSQIGSEQAASVRNLTDTQTVLGIVHTQASRAYDDQERHADEARLAKEAAAKAVAEQERQMAEIKQTTEEISQRLDAARSRVDQLRQARDARRQARLRTVSTRAALKAPSWAAAEGSSPGGVAASWALQQLGKPYVWAAAGPSSFDCSGLTMRAWARAGVDLDHWTGTQWQSGQHVPIAQLQPGDLVFFGRLSQDPGSIHHVGLYIGRGLMVHAPQTGDVVRIAPIWRPDLVGATRPS</sequence>
<evidence type="ECO:0000259" key="7">
    <source>
        <dbReference type="PROSITE" id="PS51935"/>
    </source>
</evidence>
<feature type="coiled-coil region" evidence="5">
    <location>
        <begin position="190"/>
        <end position="245"/>
    </location>
</feature>
<keyword evidence="5" id="KW-0175">Coiled coil</keyword>
<dbReference type="PANTHER" id="PTHR47359:SF3">
    <property type="entry name" value="NLP_P60 DOMAIN-CONTAINING PROTEIN-RELATED"/>
    <property type="match status" value="1"/>
</dbReference>
<comment type="caution">
    <text evidence="8">The sequence shown here is derived from an EMBL/GenBank/DDBJ whole genome shotgun (WGS) entry which is preliminary data.</text>
</comment>
<dbReference type="Gene3D" id="3.90.1720.10">
    <property type="entry name" value="endopeptidase domain like (from Nostoc punctiforme)"/>
    <property type="match status" value="1"/>
</dbReference>
<evidence type="ECO:0000256" key="6">
    <source>
        <dbReference type="SAM" id="SignalP"/>
    </source>
</evidence>
<keyword evidence="6" id="KW-0732">Signal</keyword>
<keyword evidence="4" id="KW-0788">Thiol protease</keyword>
<gene>
    <name evidence="8" type="ORF">ACFYXI_36300</name>
</gene>
<dbReference type="EMBL" id="JBIASD010000039">
    <property type="protein sequence ID" value="MFF3671063.1"/>
    <property type="molecule type" value="Genomic_DNA"/>
</dbReference>
<keyword evidence="3" id="KW-0378">Hydrolase</keyword>
<keyword evidence="2" id="KW-0645">Protease</keyword>
<feature type="coiled-coil region" evidence="5">
    <location>
        <begin position="50"/>
        <end position="105"/>
    </location>
</feature>
<dbReference type="RefSeq" id="WP_387417260.1">
    <property type="nucleotide sequence ID" value="NZ_JBIASD010000039.1"/>
</dbReference>
<evidence type="ECO:0000256" key="1">
    <source>
        <dbReference type="ARBA" id="ARBA00007074"/>
    </source>
</evidence>
<protein>
    <submittedName>
        <fullName evidence="8">NlpC/P60 family protein</fullName>
    </submittedName>
</protein>
<evidence type="ECO:0000256" key="4">
    <source>
        <dbReference type="ARBA" id="ARBA00022807"/>
    </source>
</evidence>
<accession>A0ABW6T3H9</accession>
<feature type="chain" id="PRO_5046205448" evidence="6">
    <location>
        <begin position="28"/>
        <end position="388"/>
    </location>
</feature>
<feature type="signal peptide" evidence="6">
    <location>
        <begin position="1"/>
        <end position="27"/>
    </location>
</feature>
<organism evidence="8 9">
    <name type="scientific">Microtetraspora malaysiensis</name>
    <dbReference type="NCBI Taxonomy" id="161358"/>
    <lineage>
        <taxon>Bacteria</taxon>
        <taxon>Bacillati</taxon>
        <taxon>Actinomycetota</taxon>
        <taxon>Actinomycetes</taxon>
        <taxon>Streptosporangiales</taxon>
        <taxon>Streptosporangiaceae</taxon>
        <taxon>Microtetraspora</taxon>
    </lineage>
</organism>
<evidence type="ECO:0000256" key="5">
    <source>
        <dbReference type="SAM" id="Coils"/>
    </source>
</evidence>
<proteinExistence type="inferred from homology"/>
<dbReference type="InterPro" id="IPR000064">
    <property type="entry name" value="NLP_P60_dom"/>
</dbReference>
<dbReference type="PANTHER" id="PTHR47359">
    <property type="entry name" value="PEPTIDOGLYCAN DL-ENDOPEPTIDASE CWLO"/>
    <property type="match status" value="1"/>
</dbReference>
<evidence type="ECO:0000256" key="2">
    <source>
        <dbReference type="ARBA" id="ARBA00022670"/>
    </source>
</evidence>